<evidence type="ECO:0000256" key="2">
    <source>
        <dbReference type="ARBA" id="ARBA00023180"/>
    </source>
</evidence>
<evidence type="ECO:0000313" key="4">
    <source>
        <dbReference type="EMBL" id="SFR15660.1"/>
    </source>
</evidence>
<dbReference type="Gene3D" id="3.40.50.300">
    <property type="entry name" value="P-loop containing nucleotide triphosphate hydrolases"/>
    <property type="match status" value="1"/>
</dbReference>
<dbReference type="RefSeq" id="WP_092081688.1">
    <property type="nucleotide sequence ID" value="NZ_FOYI01000010.1"/>
</dbReference>
<dbReference type="STRING" id="871652.SAMN04515673_11029"/>
<keyword evidence="5" id="KW-1185">Reference proteome</keyword>
<dbReference type="OrthoDB" id="981508at2"/>
<feature type="domain" description="Sulfotransferase" evidence="3">
    <location>
        <begin position="6"/>
        <end position="188"/>
    </location>
</feature>
<dbReference type="PANTHER" id="PTHR10605:SF56">
    <property type="entry name" value="BIFUNCTIONAL HEPARAN SULFATE N-DEACETYLASE_N-SULFOTRANSFERASE"/>
    <property type="match status" value="1"/>
</dbReference>
<gene>
    <name evidence="4" type="ORF">SAMN04515673_11029</name>
</gene>
<dbReference type="InterPro" id="IPR000863">
    <property type="entry name" value="Sulfotransferase_dom"/>
</dbReference>
<dbReference type="PANTHER" id="PTHR10605">
    <property type="entry name" value="HEPARAN SULFATE SULFOTRANSFERASE"/>
    <property type="match status" value="1"/>
</dbReference>
<dbReference type="GO" id="GO:0008146">
    <property type="term" value="F:sulfotransferase activity"/>
    <property type="evidence" value="ECO:0007669"/>
    <property type="project" value="InterPro"/>
</dbReference>
<dbReference type="AlphaFoldDB" id="A0A1I6ED43"/>
<protein>
    <submittedName>
        <fullName evidence="4">Sulfotransferase domain-containing protein</fullName>
    </submittedName>
</protein>
<evidence type="ECO:0000256" key="1">
    <source>
        <dbReference type="ARBA" id="ARBA00022679"/>
    </source>
</evidence>
<proteinExistence type="predicted"/>
<dbReference type="InterPro" id="IPR027417">
    <property type="entry name" value="P-loop_NTPase"/>
</dbReference>
<dbReference type="Pfam" id="PF00685">
    <property type="entry name" value="Sulfotransfer_1"/>
    <property type="match status" value="1"/>
</dbReference>
<evidence type="ECO:0000259" key="3">
    <source>
        <dbReference type="Pfam" id="PF00685"/>
    </source>
</evidence>
<dbReference type="EMBL" id="FOYI01000010">
    <property type="protein sequence ID" value="SFR15660.1"/>
    <property type="molecule type" value="Genomic_DNA"/>
</dbReference>
<name>A0A1I6ED43_9RHOB</name>
<keyword evidence="1 4" id="KW-0808">Transferase</keyword>
<dbReference type="InterPro" id="IPR037359">
    <property type="entry name" value="NST/OST"/>
</dbReference>
<reference evidence="4 5" key="1">
    <citation type="submission" date="2016-10" db="EMBL/GenBank/DDBJ databases">
        <authorList>
            <person name="de Groot N.N."/>
        </authorList>
    </citation>
    <scope>NUCLEOTIDE SEQUENCE [LARGE SCALE GENOMIC DNA]</scope>
    <source>
        <strain evidence="5">KMM 9023,NRIC 0796,JCM 17311,KCTC 23692</strain>
    </source>
</reference>
<dbReference type="Proteomes" id="UP000199302">
    <property type="component" value="Unassembled WGS sequence"/>
</dbReference>
<evidence type="ECO:0000313" key="5">
    <source>
        <dbReference type="Proteomes" id="UP000199302"/>
    </source>
</evidence>
<sequence length="244" mass="28019">MGTSQIDFFIVGAMKSGTTSLRAALGRRSDIDMAKSELHFFDHDGNFAEGFDAYFENFDMDGDYRLRGEKSPSYSLVATAAERIHAYNPDARIVWSLRDPVERAVSNFFHAKKRKPDALSMTAALDRAEELEAKNHTMAYLFRSQYEKHLAFYDAVFPPEQMHISIFEEMLEDPDGEIHRLEQFLGYDDHLTRKKMPHRNKGVEEVMNTYEVTDAERARLKPLLAPTVAAIEARLGRRIPAWHT</sequence>
<accession>A0A1I6ED43</accession>
<dbReference type="SUPFAM" id="SSF52540">
    <property type="entry name" value="P-loop containing nucleoside triphosphate hydrolases"/>
    <property type="match status" value="1"/>
</dbReference>
<keyword evidence="2" id="KW-0325">Glycoprotein</keyword>
<organism evidence="4 5">
    <name type="scientific">Poseidonocella sedimentorum</name>
    <dbReference type="NCBI Taxonomy" id="871652"/>
    <lineage>
        <taxon>Bacteria</taxon>
        <taxon>Pseudomonadati</taxon>
        <taxon>Pseudomonadota</taxon>
        <taxon>Alphaproteobacteria</taxon>
        <taxon>Rhodobacterales</taxon>
        <taxon>Roseobacteraceae</taxon>
        <taxon>Poseidonocella</taxon>
    </lineage>
</organism>